<dbReference type="Gene3D" id="2.40.30.170">
    <property type="match status" value="1"/>
</dbReference>
<dbReference type="NCBIfam" id="TIGR01730">
    <property type="entry name" value="RND_mfp"/>
    <property type="match status" value="1"/>
</dbReference>
<evidence type="ECO:0000256" key="2">
    <source>
        <dbReference type="SAM" id="SignalP"/>
    </source>
</evidence>
<dbReference type="AlphaFoldDB" id="A0A9X2STS2"/>
<evidence type="ECO:0000259" key="3">
    <source>
        <dbReference type="Pfam" id="PF25917"/>
    </source>
</evidence>
<dbReference type="GO" id="GO:0030313">
    <property type="term" value="C:cell envelope"/>
    <property type="evidence" value="ECO:0007669"/>
    <property type="project" value="UniProtKB-SubCell"/>
</dbReference>
<feature type="chain" id="PRO_5040845408" evidence="2">
    <location>
        <begin position="28"/>
        <end position="375"/>
    </location>
</feature>
<evidence type="ECO:0000313" key="5">
    <source>
        <dbReference type="EMBL" id="MCR6506176.1"/>
    </source>
</evidence>
<dbReference type="Pfam" id="PF25944">
    <property type="entry name" value="Beta-barrel_RND"/>
    <property type="match status" value="1"/>
</dbReference>
<dbReference type="PANTHER" id="PTHR30158">
    <property type="entry name" value="ACRA/E-RELATED COMPONENT OF DRUG EFFLUX TRANSPORTER"/>
    <property type="match status" value="1"/>
</dbReference>
<dbReference type="GO" id="GO:0022857">
    <property type="term" value="F:transmembrane transporter activity"/>
    <property type="evidence" value="ECO:0007669"/>
    <property type="project" value="InterPro"/>
</dbReference>
<dbReference type="Gene3D" id="2.40.420.20">
    <property type="match status" value="1"/>
</dbReference>
<dbReference type="EMBL" id="JAMZED010000059">
    <property type="protein sequence ID" value="MCR6506176.1"/>
    <property type="molecule type" value="Genomic_DNA"/>
</dbReference>
<sequence>MKKCNSTGVTFLSGFGAFMLLLLSSCSSETTQQPQTEYESMTVALSDVETVEKFPATIRGRQDVDVYPQVSGKLTSVNISEGQRVRKGQTLFVIDQIPYKAALQTAEANLSSSKAEVASALLNYDGKKELFNEKVISAFELKKAENALMIAKAAQAQAAAQVTDARNNLSYTVVTSPCDGVVGTIPFRAGYLVGPNLSSPLTTISDNSEMYVYFSMPENRLIELIRTYGSAEKVLETMPSVNLFINDGSVYEIEGHIESISGVLDKVTGATSVRAVFKNPSGLLHSGGAGNVGLVKKISGIIQIPQSATYELQDKVYAYRVTDGKAHAVQIKVNPVKENNSYIVLSGLNVGDVIVTEGVGNLQDNMEIKLKNNKR</sequence>
<evidence type="ECO:0000259" key="4">
    <source>
        <dbReference type="Pfam" id="PF25944"/>
    </source>
</evidence>
<dbReference type="GO" id="GO:0005886">
    <property type="term" value="C:plasma membrane"/>
    <property type="evidence" value="ECO:0007669"/>
    <property type="project" value="TreeGrafter"/>
</dbReference>
<gene>
    <name evidence="5" type="ORF">M1B79_16290</name>
</gene>
<comment type="caution">
    <text evidence="5">The sequence shown here is derived from an EMBL/GenBank/DDBJ whole genome shotgun (WGS) entry which is preliminary data.</text>
</comment>
<keyword evidence="2" id="KW-0732">Signal</keyword>
<proteinExistence type="inferred from homology"/>
<accession>A0A9X2STS2</accession>
<dbReference type="InterPro" id="IPR058626">
    <property type="entry name" value="MdtA-like_b-barrel"/>
</dbReference>
<dbReference type="Gene3D" id="1.10.287.470">
    <property type="entry name" value="Helix hairpin bin"/>
    <property type="match status" value="1"/>
</dbReference>
<dbReference type="Gene3D" id="2.40.50.100">
    <property type="match status" value="1"/>
</dbReference>
<feature type="domain" description="Multidrug resistance protein MdtA-like barrel-sandwich hybrid" evidence="3">
    <location>
        <begin position="63"/>
        <end position="204"/>
    </location>
</feature>
<keyword evidence="6" id="KW-1185">Reference proteome</keyword>
<feature type="domain" description="Multidrug resistance protein MdtA-like beta-barrel" evidence="4">
    <location>
        <begin position="210"/>
        <end position="286"/>
    </location>
</feature>
<dbReference type="InterPro" id="IPR006143">
    <property type="entry name" value="RND_pump_MFP"/>
</dbReference>
<dbReference type="Pfam" id="PF25917">
    <property type="entry name" value="BSH_RND"/>
    <property type="match status" value="1"/>
</dbReference>
<feature type="signal peptide" evidence="2">
    <location>
        <begin position="1"/>
        <end position="27"/>
    </location>
</feature>
<evidence type="ECO:0000256" key="1">
    <source>
        <dbReference type="ARBA" id="ARBA00009477"/>
    </source>
</evidence>
<dbReference type="PROSITE" id="PS51257">
    <property type="entry name" value="PROKAR_LIPOPROTEIN"/>
    <property type="match status" value="1"/>
</dbReference>
<reference evidence="5" key="1">
    <citation type="journal article" date="2022" name="Arch. Microbiol.">
        <title>Bacteroides muris sp. nov. isolated from the cecum of wild-derived house mice.</title>
        <authorList>
            <person name="Fokt H."/>
            <person name="Unni R."/>
            <person name="Repnik U."/>
            <person name="Schmitz R.A."/>
            <person name="Bramkamp M."/>
            <person name="Baines J.F."/>
            <person name="Unterweger D."/>
        </authorList>
    </citation>
    <scope>NUCLEOTIDE SEQUENCE</scope>
    <source>
        <strain evidence="5">KH365_2</strain>
    </source>
</reference>
<name>A0A9X2STS2_9BACE</name>
<dbReference type="RefSeq" id="WP_257932402.1">
    <property type="nucleotide sequence ID" value="NZ_JAMZED010000059.1"/>
</dbReference>
<evidence type="ECO:0000313" key="6">
    <source>
        <dbReference type="Proteomes" id="UP001143192"/>
    </source>
</evidence>
<dbReference type="GO" id="GO:0046677">
    <property type="term" value="P:response to antibiotic"/>
    <property type="evidence" value="ECO:0007669"/>
    <property type="project" value="TreeGrafter"/>
</dbReference>
<organism evidence="5 6">
    <name type="scientific">Bacteroides muris</name>
    <name type="common">ex Fokt et al. 2023</name>
    <dbReference type="NCBI Taxonomy" id="2937417"/>
    <lineage>
        <taxon>Bacteria</taxon>
        <taxon>Pseudomonadati</taxon>
        <taxon>Bacteroidota</taxon>
        <taxon>Bacteroidia</taxon>
        <taxon>Bacteroidales</taxon>
        <taxon>Bacteroidaceae</taxon>
        <taxon>Bacteroides</taxon>
    </lineage>
</organism>
<dbReference type="InterPro" id="IPR058625">
    <property type="entry name" value="MdtA-like_BSH"/>
</dbReference>
<protein>
    <submittedName>
        <fullName evidence="5">Efflux RND transporter periplasmic adaptor subunit</fullName>
    </submittedName>
</protein>
<reference evidence="5" key="2">
    <citation type="submission" date="2022-04" db="EMBL/GenBank/DDBJ databases">
        <authorList>
            <person name="Fokt H."/>
            <person name="Baines J."/>
        </authorList>
    </citation>
    <scope>NUCLEOTIDE SEQUENCE</scope>
    <source>
        <strain evidence="5">KH365_2</strain>
    </source>
</reference>
<comment type="similarity">
    <text evidence="1">Belongs to the membrane fusion protein (MFP) (TC 8.A.1) family.</text>
</comment>
<dbReference type="Proteomes" id="UP001143192">
    <property type="component" value="Unassembled WGS sequence"/>
</dbReference>
<dbReference type="SUPFAM" id="SSF111369">
    <property type="entry name" value="HlyD-like secretion proteins"/>
    <property type="match status" value="1"/>
</dbReference>
<dbReference type="PANTHER" id="PTHR30158:SF23">
    <property type="entry name" value="MULTIDRUG RESISTANCE PROTEIN MEXA"/>
    <property type="match status" value="1"/>
</dbReference>